<evidence type="ECO:0000256" key="1">
    <source>
        <dbReference type="ARBA" id="ARBA00022676"/>
    </source>
</evidence>
<dbReference type="SUPFAM" id="SSF53167">
    <property type="entry name" value="Purine and uridine phosphorylases"/>
    <property type="match status" value="1"/>
</dbReference>
<evidence type="ECO:0000259" key="5">
    <source>
        <dbReference type="Pfam" id="PF01048"/>
    </source>
</evidence>
<feature type="binding site" evidence="3">
    <location>
        <position position="9"/>
    </location>
    <ligand>
        <name>phosphate</name>
        <dbReference type="ChEBI" id="CHEBI:43474"/>
    </ligand>
</feature>
<keyword evidence="2 3" id="KW-0808">Transferase</keyword>
<dbReference type="CDD" id="cd09010">
    <property type="entry name" value="MTAP_SsMTAPII_like_MTIP"/>
    <property type="match status" value="1"/>
</dbReference>
<feature type="compositionally biased region" description="Gly residues" evidence="4">
    <location>
        <begin position="149"/>
        <end position="159"/>
    </location>
</feature>
<accession>A0A0K2SJU2</accession>
<organism evidence="6 7">
    <name type="scientific">Limnochorda pilosa</name>
    <dbReference type="NCBI Taxonomy" id="1555112"/>
    <lineage>
        <taxon>Bacteria</taxon>
        <taxon>Bacillati</taxon>
        <taxon>Bacillota</taxon>
        <taxon>Limnochordia</taxon>
        <taxon>Limnochordales</taxon>
        <taxon>Limnochordaceae</taxon>
        <taxon>Limnochorda</taxon>
    </lineage>
</organism>
<dbReference type="InterPro" id="IPR000845">
    <property type="entry name" value="Nucleoside_phosphorylase_d"/>
</dbReference>
<dbReference type="AlphaFoldDB" id="A0A0K2SJU2"/>
<dbReference type="GO" id="GO:0005829">
    <property type="term" value="C:cytosol"/>
    <property type="evidence" value="ECO:0007669"/>
    <property type="project" value="TreeGrafter"/>
</dbReference>
<dbReference type="KEGG" id="lpil:LIP_1428"/>
<dbReference type="GO" id="GO:0017061">
    <property type="term" value="F:S-methyl-5-thioadenosine phosphorylase activity"/>
    <property type="evidence" value="ECO:0007669"/>
    <property type="project" value="InterPro"/>
</dbReference>
<dbReference type="UniPathway" id="UPA00606"/>
<dbReference type="HAMAP" id="MF_01963">
    <property type="entry name" value="MTAP"/>
    <property type="match status" value="1"/>
</dbReference>
<dbReference type="EMBL" id="AP014924">
    <property type="protein sequence ID" value="BAS27277.1"/>
    <property type="molecule type" value="Genomic_DNA"/>
</dbReference>
<sequence length="290" mass="31206">MRVGIIGGTGLYRMEAQEEEPVRVATPFGPVVLRRVLWAEREVFFVARHGEQHHIPPHRVNYRANVWALKEVGVERVLSSSAVGSLRPEMRPGDLALVDQFLDFTRGRVTSFYQGDASGVFHVDVTDPYCPELRATLAASAARIFPAGEGDGGEGGAGGRDPHEAGQHPGPVMHPAATYVCAEGPRYETAAEIRAFRQLGGDLVGMTNVPEVVLAREAGLCYATVAVVTNLAAGLASAPLTHQEVTEVMESASERLRALLQEAVRRLEPPTCACAELGGPWPPDVERAGR</sequence>
<evidence type="ECO:0000256" key="3">
    <source>
        <dbReference type="HAMAP-Rule" id="MF_01963"/>
    </source>
</evidence>
<dbReference type="GO" id="GO:0006166">
    <property type="term" value="P:purine ribonucleoside salvage"/>
    <property type="evidence" value="ECO:0007669"/>
    <property type="project" value="UniProtKB-UniRule"/>
</dbReference>
<dbReference type="InterPro" id="IPR010044">
    <property type="entry name" value="MTAP"/>
</dbReference>
<evidence type="ECO:0000313" key="6">
    <source>
        <dbReference type="EMBL" id="BAS27277.1"/>
    </source>
</evidence>
<evidence type="ECO:0000256" key="4">
    <source>
        <dbReference type="SAM" id="MobiDB-lite"/>
    </source>
</evidence>
<keyword evidence="1 3" id="KW-0328">Glycosyltransferase</keyword>
<comment type="similarity">
    <text evidence="3">Belongs to the PNP/MTAP phosphorylase family. MTAP subfamily.</text>
</comment>
<feature type="domain" description="Nucleoside phosphorylase" evidence="5">
    <location>
        <begin position="2"/>
        <end position="265"/>
    </location>
</feature>
<dbReference type="Proteomes" id="UP000065807">
    <property type="component" value="Chromosome"/>
</dbReference>
<keyword evidence="7" id="KW-1185">Reference proteome</keyword>
<feature type="binding site" evidence="3">
    <location>
        <begin position="230"/>
        <end position="232"/>
    </location>
    <ligand>
        <name>substrate</name>
    </ligand>
</feature>
<dbReference type="STRING" id="1555112.LIP_1428"/>
<comment type="pathway">
    <text evidence="3">Purine metabolism; purine nucleoside salvage.</text>
</comment>
<proteinExistence type="inferred from homology"/>
<dbReference type="PATRIC" id="fig|1555112.3.peg.1464"/>
<dbReference type="Pfam" id="PF01048">
    <property type="entry name" value="PNP_UDP_1"/>
    <property type="match status" value="1"/>
</dbReference>
<dbReference type="PROSITE" id="PS01240">
    <property type="entry name" value="PNP_MTAP_2"/>
    <property type="match status" value="1"/>
</dbReference>
<dbReference type="PANTHER" id="PTHR42679:SF2">
    <property type="entry name" value="S-METHYL-5'-THIOADENOSINE PHOSPHORYLASE"/>
    <property type="match status" value="1"/>
</dbReference>
<gene>
    <name evidence="6" type="ORF">LIP_1428</name>
</gene>
<comment type="function">
    <text evidence="3">Purine nucleoside phosphorylase which is highly specific for 6-oxopurine nucleosides. Cleaves guanosine or inosine to respective bases and sugar-1-phosphate molecules. Involved in purine salvage.</text>
</comment>
<protein>
    <recommendedName>
        <fullName evidence="3">Probable 6-oxopurine nucleoside phosphorylase</fullName>
        <ecNumber evidence="3">2.4.2.1</ecNumber>
    </recommendedName>
    <alternativeName>
        <fullName evidence="3">Purine nucleoside phosphorylase</fullName>
        <shortName evidence="3">PNP</shortName>
    </alternativeName>
</protein>
<dbReference type="RefSeq" id="WP_198409759.1">
    <property type="nucleotide sequence ID" value="NZ_AP014924.1"/>
</dbReference>
<feature type="site" description="Important for substrate specificity" evidence="3">
    <location>
        <position position="242"/>
    </location>
</feature>
<dbReference type="InterPro" id="IPR035994">
    <property type="entry name" value="Nucleoside_phosphorylase_sf"/>
</dbReference>
<comment type="miscellaneous">
    <text evidence="3">Although this enzyme belongs to the family of MTA phosphorylases based on sequence homology, it has been shown that conserved amino acid substitutions in the substrate binding pocket convert the substrate specificity of this enzyme from 6-aminopurines to 6-oxopurines.</text>
</comment>
<comment type="catalytic activity">
    <reaction evidence="3">
        <text>a purine D-ribonucleoside + phosphate = a purine nucleobase + alpha-D-ribose 1-phosphate</text>
        <dbReference type="Rhea" id="RHEA:19805"/>
        <dbReference type="ChEBI" id="CHEBI:26386"/>
        <dbReference type="ChEBI" id="CHEBI:43474"/>
        <dbReference type="ChEBI" id="CHEBI:57720"/>
        <dbReference type="ChEBI" id="CHEBI:142355"/>
        <dbReference type="EC" id="2.4.2.1"/>
    </reaction>
</comment>
<feature type="binding site" evidence="3">
    <location>
        <begin position="48"/>
        <end position="49"/>
    </location>
    <ligand>
        <name>phosphate</name>
        <dbReference type="ChEBI" id="CHEBI:43474"/>
    </ligand>
</feature>
<evidence type="ECO:0000256" key="2">
    <source>
        <dbReference type="ARBA" id="ARBA00022679"/>
    </source>
</evidence>
<name>A0A0K2SJU2_LIMPI</name>
<reference evidence="7" key="2">
    <citation type="journal article" date="2016" name="Int. J. Syst. Evol. Microbiol.">
        <title>Complete genome sequence and cell structure of Limnochorda pilosa, a Gram-negative spore-former within the phylum Firmicutes.</title>
        <authorList>
            <person name="Watanabe M."/>
            <person name="Kojima H."/>
            <person name="Fukui M."/>
        </authorList>
    </citation>
    <scope>NUCLEOTIDE SEQUENCE [LARGE SCALE GENOMIC DNA]</scope>
    <source>
        <strain evidence="7">HC45</strain>
    </source>
</reference>
<dbReference type="GO" id="GO:0019509">
    <property type="term" value="P:L-methionine salvage from methylthioadenosine"/>
    <property type="evidence" value="ECO:0007669"/>
    <property type="project" value="TreeGrafter"/>
</dbReference>
<comment type="subunit">
    <text evidence="3">Homohexamer. Dimer of a homotrimer.</text>
</comment>
<evidence type="ECO:0000313" key="7">
    <source>
        <dbReference type="Proteomes" id="UP000065807"/>
    </source>
</evidence>
<feature type="binding site" evidence="3">
    <location>
        <begin position="81"/>
        <end position="82"/>
    </location>
    <ligand>
        <name>phosphate</name>
        <dbReference type="ChEBI" id="CHEBI:43474"/>
    </ligand>
</feature>
<feature type="region of interest" description="Disordered" evidence="4">
    <location>
        <begin position="148"/>
        <end position="172"/>
    </location>
</feature>
<dbReference type="Gene3D" id="3.40.50.1580">
    <property type="entry name" value="Nucleoside phosphorylase domain"/>
    <property type="match status" value="1"/>
</dbReference>
<reference evidence="7" key="1">
    <citation type="submission" date="2015-07" db="EMBL/GenBank/DDBJ databases">
        <title>Complete genome sequence and phylogenetic analysis of Limnochorda pilosa.</title>
        <authorList>
            <person name="Watanabe M."/>
            <person name="Kojima H."/>
            <person name="Fukui M."/>
        </authorList>
    </citation>
    <scope>NUCLEOTIDE SEQUENCE [LARGE SCALE GENOMIC DNA]</scope>
    <source>
        <strain evidence="7">HC45</strain>
    </source>
</reference>
<dbReference type="PANTHER" id="PTHR42679">
    <property type="entry name" value="S-METHYL-5'-THIOADENOSINE PHOSPHORYLASE"/>
    <property type="match status" value="1"/>
</dbReference>
<dbReference type="EC" id="2.4.2.1" evidence="3"/>
<feature type="binding site" evidence="3">
    <location>
        <position position="207"/>
    </location>
    <ligand>
        <name>phosphate</name>
        <dbReference type="ChEBI" id="CHEBI:43474"/>
    </ligand>
</feature>
<feature type="site" description="Important for substrate specificity" evidence="3">
    <location>
        <position position="188"/>
    </location>
</feature>
<feature type="binding site" evidence="3">
    <location>
        <position position="206"/>
    </location>
    <ligand>
        <name>substrate</name>
    </ligand>
</feature>
<keyword evidence="3" id="KW-0660">Purine salvage</keyword>
<dbReference type="InterPro" id="IPR018099">
    <property type="entry name" value="Purine_phosphorylase-2_CS"/>
</dbReference>